<dbReference type="InterPro" id="IPR010203">
    <property type="entry name" value="RraA"/>
</dbReference>
<dbReference type="PANTHER" id="PTHR33254:SF4">
    <property type="entry name" value="4-HYDROXY-4-METHYL-2-OXOGLUTARATE ALDOLASE 3-RELATED"/>
    <property type="match status" value="1"/>
</dbReference>
<feature type="binding site" evidence="9">
    <location>
        <position position="98"/>
    </location>
    <ligand>
        <name>Mg(2+)</name>
        <dbReference type="ChEBI" id="CHEBI:18420"/>
    </ligand>
</feature>
<dbReference type="EMBL" id="SLWY01000026">
    <property type="protein sequence ID" value="TCO77342.1"/>
    <property type="molecule type" value="Genomic_DNA"/>
</dbReference>
<accession>A0A4R2KWG2</accession>
<dbReference type="NCBIfam" id="NF006875">
    <property type="entry name" value="PRK09372.1"/>
    <property type="match status" value="1"/>
</dbReference>
<dbReference type="Pfam" id="PF03737">
    <property type="entry name" value="RraA-like"/>
    <property type="match status" value="1"/>
</dbReference>
<dbReference type="InterPro" id="IPR036704">
    <property type="entry name" value="RraA/RraA-like_sf"/>
</dbReference>
<dbReference type="CDD" id="cd16841">
    <property type="entry name" value="RraA_family"/>
    <property type="match status" value="1"/>
</dbReference>
<dbReference type="RefSeq" id="WP_132545442.1">
    <property type="nucleotide sequence ID" value="NZ_SLWY01000026.1"/>
</dbReference>
<comment type="function">
    <text evidence="7 10">Catalyzes the aldol cleavage of 4-hydroxy-4-methyl-2-oxoglutarate (HMG) into 2 molecules of pyruvate. Also contains a secondary oxaloacetate (OAA) decarboxylase activity due to the common pyruvate enolate transition state formed following C-C bond cleavage in the retro-aldol and decarboxylation reactions.</text>
</comment>
<sequence length="159" mass="16923">MGFKTADLCDDHADKVQIAEPIFGDYGGDISFFGPLSTLKAFEDNSLVRKAFEEPGQGRVLVIDGGGSMRCAMFGDQLAALAEKNGWAGVIVNGCIRDSAAISDTAIGVKALGVHPLKTVKRNEGQRDVVLRFAGVTFTPGHYVYADEDGLLVSAKPLF</sequence>
<protein>
    <recommendedName>
        <fullName evidence="10">4-hydroxy-4-methyl-2-oxoglutarate aldolase</fullName>
        <shortName evidence="10">HMG aldolase</shortName>
        <ecNumber evidence="10">4.1.1.112</ecNumber>
        <ecNumber evidence="10">4.1.3.17</ecNumber>
    </recommendedName>
    <alternativeName>
        <fullName evidence="10">Oxaloacetate decarboxylase</fullName>
    </alternativeName>
</protein>
<dbReference type="GO" id="GO:0047443">
    <property type="term" value="F:4-hydroxy-4-methyl-2-oxoglutarate aldolase activity"/>
    <property type="evidence" value="ECO:0007669"/>
    <property type="project" value="UniProtKB-EC"/>
</dbReference>
<evidence type="ECO:0000256" key="10">
    <source>
        <dbReference type="RuleBase" id="RU004338"/>
    </source>
</evidence>
<comment type="catalytic activity">
    <reaction evidence="8 10">
        <text>oxaloacetate + H(+) = pyruvate + CO2</text>
        <dbReference type="Rhea" id="RHEA:15641"/>
        <dbReference type="ChEBI" id="CHEBI:15361"/>
        <dbReference type="ChEBI" id="CHEBI:15378"/>
        <dbReference type="ChEBI" id="CHEBI:16452"/>
        <dbReference type="ChEBI" id="CHEBI:16526"/>
        <dbReference type="EC" id="4.1.1.112"/>
    </reaction>
</comment>
<name>A0A4R2KWG2_9GAMM</name>
<comment type="caution">
    <text evidence="11">The sequence shown here is derived from an EMBL/GenBank/DDBJ whole genome shotgun (WGS) entry which is preliminary data.</text>
</comment>
<comment type="cofactor">
    <cofactor evidence="9">
        <name>Mg(2+)</name>
        <dbReference type="ChEBI" id="CHEBI:18420"/>
    </cofactor>
</comment>
<evidence type="ECO:0000313" key="12">
    <source>
        <dbReference type="Proteomes" id="UP000295765"/>
    </source>
</evidence>
<dbReference type="InterPro" id="IPR005493">
    <property type="entry name" value="RraA/RraA-like"/>
</dbReference>
<evidence type="ECO:0000256" key="2">
    <source>
        <dbReference type="ARBA" id="ARBA00001968"/>
    </source>
</evidence>
<dbReference type="EC" id="4.1.1.112" evidence="10"/>
<evidence type="ECO:0000256" key="8">
    <source>
        <dbReference type="ARBA" id="ARBA00047973"/>
    </source>
</evidence>
<organism evidence="11 12">
    <name type="scientific">Plasticicumulans lactativorans</name>
    <dbReference type="NCBI Taxonomy" id="1133106"/>
    <lineage>
        <taxon>Bacteria</taxon>
        <taxon>Pseudomonadati</taxon>
        <taxon>Pseudomonadota</taxon>
        <taxon>Gammaproteobacteria</taxon>
        <taxon>Candidatus Competibacteraceae</taxon>
        <taxon>Plasticicumulans</taxon>
    </lineage>
</organism>
<dbReference type="OrthoDB" id="943692at2"/>
<evidence type="ECO:0000256" key="6">
    <source>
        <dbReference type="ARBA" id="ARBA00023239"/>
    </source>
</evidence>
<evidence type="ECO:0000256" key="4">
    <source>
        <dbReference type="ARBA" id="ARBA00011233"/>
    </source>
</evidence>
<dbReference type="GO" id="GO:0008428">
    <property type="term" value="F:ribonuclease inhibitor activity"/>
    <property type="evidence" value="ECO:0007669"/>
    <property type="project" value="InterPro"/>
</dbReference>
<keyword evidence="9" id="KW-0460">Magnesium</keyword>
<comment type="catalytic activity">
    <reaction evidence="1 10">
        <text>4-hydroxy-4-methyl-2-oxoglutarate = 2 pyruvate</text>
        <dbReference type="Rhea" id="RHEA:22748"/>
        <dbReference type="ChEBI" id="CHEBI:15361"/>
        <dbReference type="ChEBI" id="CHEBI:58276"/>
        <dbReference type="EC" id="4.1.3.17"/>
    </reaction>
</comment>
<keyword evidence="5 9" id="KW-0479">Metal-binding</keyword>
<gene>
    <name evidence="11" type="ORF">EV699_12628</name>
</gene>
<dbReference type="AlphaFoldDB" id="A0A4R2KWG2"/>
<dbReference type="GO" id="GO:0051252">
    <property type="term" value="P:regulation of RNA metabolic process"/>
    <property type="evidence" value="ECO:0007669"/>
    <property type="project" value="InterPro"/>
</dbReference>
<evidence type="ECO:0000313" key="11">
    <source>
        <dbReference type="EMBL" id="TCO77342.1"/>
    </source>
</evidence>
<comment type="subunit">
    <text evidence="4 10">Homotrimer.</text>
</comment>
<dbReference type="PANTHER" id="PTHR33254">
    <property type="entry name" value="4-HYDROXY-4-METHYL-2-OXOGLUTARATE ALDOLASE 3-RELATED"/>
    <property type="match status" value="1"/>
</dbReference>
<feature type="binding site" evidence="9">
    <location>
        <begin position="75"/>
        <end position="78"/>
    </location>
    <ligand>
        <name>substrate</name>
    </ligand>
</feature>
<comment type="cofactor">
    <cofactor evidence="2 10">
        <name>a divalent metal cation</name>
        <dbReference type="ChEBI" id="CHEBI:60240"/>
    </cofactor>
</comment>
<dbReference type="GO" id="GO:0008948">
    <property type="term" value="F:oxaloacetate decarboxylase activity"/>
    <property type="evidence" value="ECO:0007669"/>
    <property type="project" value="UniProtKB-EC"/>
</dbReference>
<reference evidence="11 12" key="1">
    <citation type="submission" date="2019-03" db="EMBL/GenBank/DDBJ databases">
        <title>Genomic Encyclopedia of Type Strains, Phase IV (KMG-IV): sequencing the most valuable type-strain genomes for metagenomic binning, comparative biology and taxonomic classification.</title>
        <authorList>
            <person name="Goeker M."/>
        </authorList>
    </citation>
    <scope>NUCLEOTIDE SEQUENCE [LARGE SCALE GENOMIC DNA]</scope>
    <source>
        <strain evidence="11 12">DSM 25287</strain>
    </source>
</reference>
<keyword evidence="6 10" id="KW-0456">Lyase</keyword>
<keyword evidence="12" id="KW-1185">Reference proteome</keyword>
<dbReference type="EC" id="4.1.3.17" evidence="10"/>
<comment type="similarity">
    <text evidence="3 10">Belongs to the class II aldolase/RraA-like family.</text>
</comment>
<proteinExistence type="inferred from homology"/>
<feature type="binding site" evidence="9">
    <location>
        <position position="97"/>
    </location>
    <ligand>
        <name>substrate</name>
    </ligand>
</feature>
<evidence type="ECO:0000256" key="1">
    <source>
        <dbReference type="ARBA" id="ARBA00001342"/>
    </source>
</evidence>
<dbReference type="Proteomes" id="UP000295765">
    <property type="component" value="Unassembled WGS sequence"/>
</dbReference>
<dbReference type="NCBIfam" id="TIGR01935">
    <property type="entry name" value="NOT-MenG"/>
    <property type="match status" value="1"/>
</dbReference>
<dbReference type="Gene3D" id="3.50.30.40">
    <property type="entry name" value="Ribonuclease E inhibitor RraA/RraA-like"/>
    <property type="match status" value="1"/>
</dbReference>
<dbReference type="SUPFAM" id="SSF89562">
    <property type="entry name" value="RraA-like"/>
    <property type="match status" value="1"/>
</dbReference>
<evidence type="ECO:0000256" key="9">
    <source>
        <dbReference type="PIRSR" id="PIRSR605493-1"/>
    </source>
</evidence>
<evidence type="ECO:0000256" key="5">
    <source>
        <dbReference type="ARBA" id="ARBA00022723"/>
    </source>
</evidence>
<evidence type="ECO:0000256" key="3">
    <source>
        <dbReference type="ARBA" id="ARBA00008621"/>
    </source>
</evidence>
<dbReference type="GO" id="GO:0046872">
    <property type="term" value="F:metal ion binding"/>
    <property type="evidence" value="ECO:0007669"/>
    <property type="project" value="UniProtKB-KW"/>
</dbReference>
<evidence type="ECO:0000256" key="7">
    <source>
        <dbReference type="ARBA" id="ARBA00025046"/>
    </source>
</evidence>